<feature type="repeat" description="TPR" evidence="1">
    <location>
        <begin position="98"/>
        <end position="131"/>
    </location>
</feature>
<dbReference type="AlphaFoldDB" id="A0A8B6X9A2"/>
<dbReference type="InterPro" id="IPR011990">
    <property type="entry name" value="TPR-like_helical_dom_sf"/>
</dbReference>
<dbReference type="SUPFAM" id="SSF48452">
    <property type="entry name" value="TPR-like"/>
    <property type="match status" value="1"/>
</dbReference>
<dbReference type="Proteomes" id="UP000675920">
    <property type="component" value="Unplaced"/>
</dbReference>
<keyword evidence="2" id="KW-0732">Signal</keyword>
<evidence type="ECO:0000256" key="2">
    <source>
        <dbReference type="SAM" id="SignalP"/>
    </source>
</evidence>
<organism evidence="3 4">
    <name type="scientific">Derxia gummosa DSM 723</name>
    <dbReference type="NCBI Taxonomy" id="1121388"/>
    <lineage>
        <taxon>Bacteria</taxon>
        <taxon>Pseudomonadati</taxon>
        <taxon>Pseudomonadota</taxon>
        <taxon>Betaproteobacteria</taxon>
        <taxon>Burkholderiales</taxon>
        <taxon>Alcaligenaceae</taxon>
        <taxon>Derxia</taxon>
    </lineage>
</organism>
<dbReference type="SMART" id="SM00028">
    <property type="entry name" value="TPR"/>
    <property type="match status" value="2"/>
</dbReference>
<evidence type="ECO:0000313" key="3">
    <source>
        <dbReference type="Proteomes" id="UP000675920"/>
    </source>
</evidence>
<protein>
    <submittedName>
        <fullName evidence="4">Tetratricopeptide repeat protein</fullName>
    </submittedName>
</protein>
<accession>A0A8B6X9A2</accession>
<sequence length="179" mass="19119">MIFNRLRPLLAAAAVAACLIAATPARAQQSEDEAARIETLARQGDGSAALGRADSWIAAHPRDARVRFLRGVLLTDQQRIDDAIAAFTELNRDFPELAEPYNNLAVLLASQGRYDEARAALESAIRAAPGYALAWENLGDVYVQLAQRAYGSAARLAPANNAVPPKLRAVRAVSVAGKS</sequence>
<dbReference type="PROSITE" id="PS51257">
    <property type="entry name" value="PROKAR_LIPOPROTEIN"/>
    <property type="match status" value="1"/>
</dbReference>
<proteinExistence type="predicted"/>
<dbReference type="OrthoDB" id="5294075at2"/>
<dbReference type="Gene3D" id="1.25.40.10">
    <property type="entry name" value="Tetratricopeptide repeat domain"/>
    <property type="match status" value="1"/>
</dbReference>
<dbReference type="RefSeq" id="WP_051378537.1">
    <property type="nucleotide sequence ID" value="NZ_AXWS01000008.1"/>
</dbReference>
<reference evidence="4" key="1">
    <citation type="submission" date="2025-08" db="UniProtKB">
        <authorList>
            <consortium name="RefSeq"/>
        </authorList>
    </citation>
    <scope>IDENTIFICATION</scope>
</reference>
<name>A0A8B6X9A2_9BURK</name>
<dbReference type="InterPro" id="IPR019734">
    <property type="entry name" value="TPR_rpt"/>
</dbReference>
<feature type="signal peptide" evidence="2">
    <location>
        <begin position="1"/>
        <end position="27"/>
    </location>
</feature>
<evidence type="ECO:0000256" key="1">
    <source>
        <dbReference type="PROSITE-ProRule" id="PRU00339"/>
    </source>
</evidence>
<feature type="chain" id="PRO_5034403585" evidence="2">
    <location>
        <begin position="28"/>
        <end position="179"/>
    </location>
</feature>
<evidence type="ECO:0000313" key="4">
    <source>
        <dbReference type="RefSeq" id="WP_051378537.1"/>
    </source>
</evidence>
<dbReference type="Pfam" id="PF14559">
    <property type="entry name" value="TPR_19"/>
    <property type="match status" value="1"/>
</dbReference>
<keyword evidence="3" id="KW-1185">Reference proteome</keyword>
<keyword evidence="1" id="KW-0802">TPR repeat</keyword>
<dbReference type="PROSITE" id="PS50005">
    <property type="entry name" value="TPR"/>
    <property type="match status" value="1"/>
</dbReference>